<sequence>MHRPKFALLAAAATAALLALTPGAAAAPTSLAATSTAASTCPTVAWGSLAKTKTLSTTSQIFNVRTGQHSCYDRMVIDLKAKPAGFSVKYVDTLRGIASGLPVRTTGGANLQILIHAPVSASYSPGATVKNLGYSTFKQQVWLGSFEGETMLGISTRARLPMRAFLLDGPGTGSRLVIDVAHHW</sequence>
<name>A0A4Y4DRY8_GLUUR</name>
<protein>
    <recommendedName>
        <fullName evidence="2">AMIN-like domain-containing protein</fullName>
    </recommendedName>
</protein>
<dbReference type="Pfam" id="PF24837">
    <property type="entry name" value="AMIN-like"/>
    <property type="match status" value="1"/>
</dbReference>
<dbReference type="OrthoDB" id="3393679at2"/>
<feature type="signal peptide" evidence="1">
    <location>
        <begin position="1"/>
        <end position="26"/>
    </location>
</feature>
<keyword evidence="4" id="KW-1185">Reference proteome</keyword>
<comment type="caution">
    <text evidence="3">The sequence shown here is derived from an EMBL/GenBank/DDBJ whole genome shotgun (WGS) entry which is preliminary data.</text>
</comment>
<evidence type="ECO:0000256" key="1">
    <source>
        <dbReference type="SAM" id="SignalP"/>
    </source>
</evidence>
<dbReference type="EMBL" id="BJNY01000024">
    <property type="protein sequence ID" value="GED07686.1"/>
    <property type="molecule type" value="Genomic_DNA"/>
</dbReference>
<proteinExistence type="predicted"/>
<gene>
    <name evidence="3" type="ORF">AUR04nite_32180</name>
</gene>
<dbReference type="AlphaFoldDB" id="A0A4Y4DRY8"/>
<evidence type="ECO:0000259" key="2">
    <source>
        <dbReference type="Pfam" id="PF24837"/>
    </source>
</evidence>
<evidence type="ECO:0000313" key="3">
    <source>
        <dbReference type="EMBL" id="GED07686.1"/>
    </source>
</evidence>
<dbReference type="Proteomes" id="UP000316612">
    <property type="component" value="Unassembled WGS sequence"/>
</dbReference>
<dbReference type="InterPro" id="IPR056303">
    <property type="entry name" value="AMIN-like"/>
</dbReference>
<reference evidence="3 4" key="1">
    <citation type="submission" date="2019-06" db="EMBL/GenBank/DDBJ databases">
        <title>Whole genome shotgun sequence of Glutamicibacter uratoxydans NBRC 15515.</title>
        <authorList>
            <person name="Hosoyama A."/>
            <person name="Uohara A."/>
            <person name="Ohji S."/>
            <person name="Ichikawa N."/>
        </authorList>
    </citation>
    <scope>NUCLEOTIDE SEQUENCE [LARGE SCALE GENOMIC DNA]</scope>
    <source>
        <strain evidence="3 4">NBRC 15515</strain>
    </source>
</reference>
<feature type="domain" description="AMIN-like" evidence="2">
    <location>
        <begin position="61"/>
        <end position="182"/>
    </location>
</feature>
<evidence type="ECO:0000313" key="4">
    <source>
        <dbReference type="Proteomes" id="UP000316612"/>
    </source>
</evidence>
<accession>A0A4Y4DRY8</accession>
<organism evidence="3 4">
    <name type="scientific">Glutamicibacter uratoxydans</name>
    <name type="common">Arthrobacter uratoxydans</name>
    <dbReference type="NCBI Taxonomy" id="43667"/>
    <lineage>
        <taxon>Bacteria</taxon>
        <taxon>Bacillati</taxon>
        <taxon>Actinomycetota</taxon>
        <taxon>Actinomycetes</taxon>
        <taxon>Micrococcales</taxon>
        <taxon>Micrococcaceae</taxon>
        <taxon>Glutamicibacter</taxon>
    </lineage>
</organism>
<dbReference type="RefSeq" id="WP_141367060.1">
    <property type="nucleotide sequence ID" value="NZ_BAAAJL010000001.1"/>
</dbReference>
<feature type="chain" id="PRO_5021366481" description="AMIN-like domain-containing protein" evidence="1">
    <location>
        <begin position="27"/>
        <end position="184"/>
    </location>
</feature>
<keyword evidence="1" id="KW-0732">Signal</keyword>